<evidence type="ECO:0000313" key="2">
    <source>
        <dbReference type="Proteomes" id="UP001078443"/>
    </source>
</evidence>
<dbReference type="Proteomes" id="UP001078443">
    <property type="component" value="Unassembled WGS sequence"/>
</dbReference>
<name>A0ABT4CV45_9CLOT</name>
<gene>
    <name evidence="1" type="ORF">OW763_00580</name>
</gene>
<keyword evidence="2" id="KW-1185">Reference proteome</keyword>
<organism evidence="1 2">
    <name type="scientific">Clostridium aestuarii</name>
    <dbReference type="NCBI Taxonomy" id="338193"/>
    <lineage>
        <taxon>Bacteria</taxon>
        <taxon>Bacillati</taxon>
        <taxon>Bacillota</taxon>
        <taxon>Clostridia</taxon>
        <taxon>Eubacteriales</taxon>
        <taxon>Clostridiaceae</taxon>
        <taxon>Clostridium</taxon>
    </lineage>
</organism>
<proteinExistence type="predicted"/>
<reference evidence="1" key="1">
    <citation type="submission" date="2022-12" db="EMBL/GenBank/DDBJ databases">
        <authorList>
            <person name="Wang J."/>
        </authorList>
    </citation>
    <scope>NUCLEOTIDE SEQUENCE</scope>
    <source>
        <strain evidence="1">HY-45-18</strain>
    </source>
</reference>
<evidence type="ECO:0000313" key="1">
    <source>
        <dbReference type="EMBL" id="MCY6482848.1"/>
    </source>
</evidence>
<protein>
    <submittedName>
        <fullName evidence="1">Uncharacterized protein</fullName>
    </submittedName>
</protein>
<dbReference type="Gene3D" id="2.60.40.3680">
    <property type="match status" value="1"/>
</dbReference>
<sequence>MNCGYLKVKVLISIFLTFVFFTFFTTVVLADDCSMGRTPDGVYPMNNEDVIMCSEDIYIDVQNGKTKCTFEFKNEGEAKEVLMGFPAQELYEGMVKQEQAIFSNFKTYIGEKEIPVKLEKATNEKRINENFEDGYTKWYTFKVNFKANETKIIKNSYDFVNPVNVVGWTYCGYILETGAYWKGNIGHARVYFNMGDIRFNNIINNGISNMESFKFDGNNLVYEQDDLEPDFNLSILYNNYSIKREGYNEAKKASEEYFKSVENIIKSKDKNKILQCYEKAVDEREGIKARYLLSALDEETVKNDKPEIVDINVKDNKNISYIVKDKFGDISKICLQVIDETNGEKVILEDNYDCRNDGILYENIRDILFALPEKSKYKIKVWVVDSLNQKAEKEIEYISN</sequence>
<dbReference type="EMBL" id="JAPQER010000001">
    <property type="protein sequence ID" value="MCY6482848.1"/>
    <property type="molecule type" value="Genomic_DNA"/>
</dbReference>
<dbReference type="RefSeq" id="WP_268039116.1">
    <property type="nucleotide sequence ID" value="NZ_JAPQER010000001.1"/>
</dbReference>
<comment type="caution">
    <text evidence="1">The sequence shown here is derived from an EMBL/GenBank/DDBJ whole genome shotgun (WGS) entry which is preliminary data.</text>
</comment>
<accession>A0ABT4CV45</accession>